<dbReference type="Pfam" id="PF01937">
    <property type="entry name" value="ARMT1-like_dom"/>
    <property type="match status" value="1"/>
</dbReference>
<comment type="cofactor">
    <cofactor evidence="1">
        <name>Ni(2+)</name>
        <dbReference type="ChEBI" id="CHEBI:49786"/>
    </cofactor>
</comment>
<dbReference type="InterPro" id="IPR036075">
    <property type="entry name" value="ARMT-1-like_metal-bd_sf"/>
</dbReference>
<protein>
    <recommendedName>
        <fullName evidence="2">Damage-control phosphatase ARMT1-like metal-binding domain-containing protein</fullName>
    </recommendedName>
</protein>
<comment type="caution">
    <text evidence="3">The sequence shown here is derived from an EMBL/GenBank/DDBJ whole genome shotgun (WGS) entry which is preliminary data.</text>
</comment>
<keyword evidence="4" id="KW-1185">Reference proteome</keyword>
<evidence type="ECO:0000256" key="1">
    <source>
        <dbReference type="ARBA" id="ARBA00001967"/>
    </source>
</evidence>
<name>A0AAW1HHB2_SAPOF</name>
<dbReference type="InterPro" id="IPR002791">
    <property type="entry name" value="ARMT1-like_metal-bd"/>
</dbReference>
<evidence type="ECO:0000313" key="4">
    <source>
        <dbReference type="Proteomes" id="UP001443914"/>
    </source>
</evidence>
<dbReference type="Proteomes" id="UP001443914">
    <property type="component" value="Unassembled WGS sequence"/>
</dbReference>
<evidence type="ECO:0000313" key="3">
    <source>
        <dbReference type="EMBL" id="KAK9675758.1"/>
    </source>
</evidence>
<sequence>MFLASASELIMIFKVWTSEDDENAKAISLFPQVVNLNDAIEDPWNRLETLVKGIFARNIFDLGSAQRAEVFSKDGMSFLASCQNLVSRLWVIDDLEAFKMQWTKKSWNKILS</sequence>
<dbReference type="EMBL" id="JBDFQZ010000011">
    <property type="protein sequence ID" value="KAK9675758.1"/>
    <property type="molecule type" value="Genomic_DNA"/>
</dbReference>
<reference evidence="3" key="1">
    <citation type="submission" date="2024-03" db="EMBL/GenBank/DDBJ databases">
        <title>WGS assembly of Saponaria officinalis var. Norfolk2.</title>
        <authorList>
            <person name="Jenkins J."/>
            <person name="Shu S."/>
            <person name="Grimwood J."/>
            <person name="Barry K."/>
            <person name="Goodstein D."/>
            <person name="Schmutz J."/>
            <person name="Leebens-Mack J."/>
            <person name="Osbourn A."/>
        </authorList>
    </citation>
    <scope>NUCLEOTIDE SEQUENCE [LARGE SCALE GENOMIC DNA]</scope>
    <source>
        <strain evidence="3">JIC</strain>
    </source>
</reference>
<proteinExistence type="predicted"/>
<gene>
    <name evidence="3" type="ORF">RND81_11G028700</name>
</gene>
<organism evidence="3 4">
    <name type="scientific">Saponaria officinalis</name>
    <name type="common">Common soapwort</name>
    <name type="synonym">Lychnis saponaria</name>
    <dbReference type="NCBI Taxonomy" id="3572"/>
    <lineage>
        <taxon>Eukaryota</taxon>
        <taxon>Viridiplantae</taxon>
        <taxon>Streptophyta</taxon>
        <taxon>Embryophyta</taxon>
        <taxon>Tracheophyta</taxon>
        <taxon>Spermatophyta</taxon>
        <taxon>Magnoliopsida</taxon>
        <taxon>eudicotyledons</taxon>
        <taxon>Gunneridae</taxon>
        <taxon>Pentapetalae</taxon>
        <taxon>Caryophyllales</taxon>
        <taxon>Caryophyllaceae</taxon>
        <taxon>Caryophylleae</taxon>
        <taxon>Saponaria</taxon>
    </lineage>
</organism>
<feature type="domain" description="Damage-control phosphatase ARMT1-like metal-binding" evidence="2">
    <location>
        <begin position="20"/>
        <end position="111"/>
    </location>
</feature>
<evidence type="ECO:0000259" key="2">
    <source>
        <dbReference type="Pfam" id="PF01937"/>
    </source>
</evidence>
<dbReference type="AlphaFoldDB" id="A0AAW1HHB2"/>
<accession>A0AAW1HHB2</accession>
<dbReference type="SUPFAM" id="SSF111321">
    <property type="entry name" value="AF1104-like"/>
    <property type="match status" value="1"/>
</dbReference>